<feature type="compositionally biased region" description="Basic and acidic residues" evidence="1">
    <location>
        <begin position="128"/>
        <end position="142"/>
    </location>
</feature>
<feature type="compositionally biased region" description="Basic and acidic residues" evidence="1">
    <location>
        <begin position="1"/>
        <end position="10"/>
    </location>
</feature>
<proteinExistence type="predicted"/>
<dbReference type="EMBL" id="AGNL01047245">
    <property type="protein sequence ID" value="EJK47190.1"/>
    <property type="molecule type" value="Genomic_DNA"/>
</dbReference>
<feature type="non-terminal residue" evidence="2">
    <location>
        <position position="1"/>
    </location>
</feature>
<evidence type="ECO:0000256" key="1">
    <source>
        <dbReference type="SAM" id="MobiDB-lite"/>
    </source>
</evidence>
<keyword evidence="3" id="KW-1185">Reference proteome</keyword>
<evidence type="ECO:0000313" key="3">
    <source>
        <dbReference type="Proteomes" id="UP000266841"/>
    </source>
</evidence>
<organism evidence="2 3">
    <name type="scientific">Thalassiosira oceanica</name>
    <name type="common">Marine diatom</name>
    <dbReference type="NCBI Taxonomy" id="159749"/>
    <lineage>
        <taxon>Eukaryota</taxon>
        <taxon>Sar</taxon>
        <taxon>Stramenopiles</taxon>
        <taxon>Ochrophyta</taxon>
        <taxon>Bacillariophyta</taxon>
        <taxon>Coscinodiscophyceae</taxon>
        <taxon>Thalassiosirophycidae</taxon>
        <taxon>Thalassiosirales</taxon>
        <taxon>Thalassiosiraceae</taxon>
        <taxon>Thalassiosira</taxon>
    </lineage>
</organism>
<feature type="region of interest" description="Disordered" evidence="1">
    <location>
        <begin position="1"/>
        <end position="102"/>
    </location>
</feature>
<sequence length="142" mass="14365">TALADPDERSSSSASRLAAWWPAGLEPGGPDPGADEAPRTRPMRPVRPPYAGSDDDEADAAETLAAPPPGPPPAATLSSPPAPPPPPPPGGGSMPLPRIPISRPASLLSLRKVRYVCGPRDPGVGADSTDRAEKTGGRTAGD</sequence>
<evidence type="ECO:0000313" key="2">
    <source>
        <dbReference type="EMBL" id="EJK47190.1"/>
    </source>
</evidence>
<protein>
    <submittedName>
        <fullName evidence="2">Uncharacterized protein</fullName>
    </submittedName>
</protein>
<feature type="region of interest" description="Disordered" evidence="1">
    <location>
        <begin position="117"/>
        <end position="142"/>
    </location>
</feature>
<dbReference type="AlphaFoldDB" id="K0R432"/>
<feature type="compositionally biased region" description="Pro residues" evidence="1">
    <location>
        <begin position="66"/>
        <end position="90"/>
    </location>
</feature>
<dbReference type="Proteomes" id="UP000266841">
    <property type="component" value="Unassembled WGS sequence"/>
</dbReference>
<gene>
    <name evidence="2" type="ORF">THAOC_34111</name>
</gene>
<accession>K0R432</accession>
<feature type="compositionally biased region" description="Low complexity" evidence="1">
    <location>
        <begin position="11"/>
        <end position="25"/>
    </location>
</feature>
<reference evidence="2 3" key="1">
    <citation type="journal article" date="2012" name="Genome Biol.">
        <title>Genome and low-iron response of an oceanic diatom adapted to chronic iron limitation.</title>
        <authorList>
            <person name="Lommer M."/>
            <person name="Specht M."/>
            <person name="Roy A.S."/>
            <person name="Kraemer L."/>
            <person name="Andreson R."/>
            <person name="Gutowska M.A."/>
            <person name="Wolf J."/>
            <person name="Bergner S.V."/>
            <person name="Schilhabel M.B."/>
            <person name="Klostermeier U.C."/>
            <person name="Beiko R.G."/>
            <person name="Rosenstiel P."/>
            <person name="Hippler M."/>
            <person name="Laroche J."/>
        </authorList>
    </citation>
    <scope>NUCLEOTIDE SEQUENCE [LARGE SCALE GENOMIC DNA]</scope>
    <source>
        <strain evidence="2 3">CCMP1005</strain>
    </source>
</reference>
<name>K0R432_THAOC</name>
<comment type="caution">
    <text evidence="2">The sequence shown here is derived from an EMBL/GenBank/DDBJ whole genome shotgun (WGS) entry which is preliminary data.</text>
</comment>